<dbReference type="STRING" id="1045558.SAMN05216175_10346"/>
<evidence type="ECO:0000259" key="1">
    <source>
        <dbReference type="Pfam" id="PF04287"/>
    </source>
</evidence>
<gene>
    <name evidence="2" type="ORF">SAMN05216175_10346</name>
</gene>
<dbReference type="SUPFAM" id="SSF158452">
    <property type="entry name" value="YqcC-like"/>
    <property type="match status" value="1"/>
</dbReference>
<dbReference type="RefSeq" id="WP_090725409.1">
    <property type="nucleotide sequence ID" value="NZ_FOOU01000003.1"/>
</dbReference>
<dbReference type="PIRSF" id="PIRSF006257">
    <property type="entry name" value="UCP006257"/>
    <property type="match status" value="1"/>
</dbReference>
<keyword evidence="3" id="KW-1185">Reference proteome</keyword>
<dbReference type="InterPro" id="IPR007384">
    <property type="entry name" value="UCP006257"/>
</dbReference>
<organism evidence="2 3">
    <name type="scientific">Neptunomonas qingdaonensis</name>
    <dbReference type="NCBI Taxonomy" id="1045558"/>
    <lineage>
        <taxon>Bacteria</taxon>
        <taxon>Pseudomonadati</taxon>
        <taxon>Pseudomonadota</taxon>
        <taxon>Gammaproteobacteria</taxon>
        <taxon>Oceanospirillales</taxon>
        <taxon>Oceanospirillaceae</taxon>
        <taxon>Neptunomonas</taxon>
    </lineage>
</organism>
<dbReference type="Pfam" id="PF04287">
    <property type="entry name" value="DUF446"/>
    <property type="match status" value="1"/>
</dbReference>
<sequence>MRQHKELLLILNAISSEMMEKGLWQATPPSQEALSSPEPFCVDTLTFCEWVQWIMLPRLEQMAQSQASLPGNSDMFPMAEEAFKGVDTETAELLSLILRLDQCLRTSH</sequence>
<dbReference type="GO" id="GO:0044010">
    <property type="term" value="P:single-species biofilm formation"/>
    <property type="evidence" value="ECO:0007669"/>
    <property type="project" value="TreeGrafter"/>
</dbReference>
<accession>A0A1I2NNW7</accession>
<evidence type="ECO:0000313" key="2">
    <source>
        <dbReference type="EMBL" id="SFG05685.1"/>
    </source>
</evidence>
<feature type="domain" description="YqcC-like" evidence="1">
    <location>
        <begin position="10"/>
        <end position="102"/>
    </location>
</feature>
<dbReference type="AlphaFoldDB" id="A0A1I2NNW7"/>
<evidence type="ECO:0000313" key="3">
    <source>
        <dbReference type="Proteomes" id="UP000198623"/>
    </source>
</evidence>
<dbReference type="EMBL" id="FOOU01000003">
    <property type="protein sequence ID" value="SFG05685.1"/>
    <property type="molecule type" value="Genomic_DNA"/>
</dbReference>
<dbReference type="PANTHER" id="PTHR39586">
    <property type="entry name" value="CYTOPLASMIC PROTEIN-RELATED"/>
    <property type="match status" value="1"/>
</dbReference>
<dbReference type="OrthoDB" id="8794567at2"/>
<protein>
    <submittedName>
        <fullName evidence="2">Uncharacterized conserved protein YqcC, DUF446 family</fullName>
    </submittedName>
</protein>
<dbReference type="InterPro" id="IPR036814">
    <property type="entry name" value="YqcC-like_sf"/>
</dbReference>
<dbReference type="PANTHER" id="PTHR39586:SF1">
    <property type="entry name" value="CYTOPLASMIC PROTEIN"/>
    <property type="match status" value="1"/>
</dbReference>
<proteinExistence type="predicted"/>
<dbReference type="Gene3D" id="1.20.1440.40">
    <property type="entry name" value="YqcC-like"/>
    <property type="match status" value="1"/>
</dbReference>
<dbReference type="InterPro" id="IPR023376">
    <property type="entry name" value="YqcC-like_dom"/>
</dbReference>
<dbReference type="Proteomes" id="UP000198623">
    <property type="component" value="Unassembled WGS sequence"/>
</dbReference>
<name>A0A1I2NNW7_9GAMM</name>
<reference evidence="3" key="1">
    <citation type="submission" date="2016-10" db="EMBL/GenBank/DDBJ databases">
        <authorList>
            <person name="Varghese N."/>
            <person name="Submissions S."/>
        </authorList>
    </citation>
    <scope>NUCLEOTIDE SEQUENCE [LARGE SCALE GENOMIC DNA]</scope>
    <source>
        <strain evidence="3">CGMCC 1.10971</strain>
    </source>
</reference>